<dbReference type="InterPro" id="IPR023753">
    <property type="entry name" value="FAD/NAD-binding_dom"/>
</dbReference>
<organism evidence="10 11">
    <name type="scientific">Streptomyces tricolor</name>
    <dbReference type="NCBI Taxonomy" id="68277"/>
    <lineage>
        <taxon>Bacteria</taxon>
        <taxon>Bacillati</taxon>
        <taxon>Actinomycetota</taxon>
        <taxon>Actinomycetes</taxon>
        <taxon>Kitasatosporales</taxon>
        <taxon>Streptomycetaceae</taxon>
        <taxon>Streptomyces</taxon>
        <taxon>Streptomyces violaceoruber group</taxon>
    </lineage>
</organism>
<evidence type="ECO:0000256" key="3">
    <source>
        <dbReference type="ARBA" id="ARBA00013223"/>
    </source>
</evidence>
<gene>
    <name evidence="10" type="ORF">L0F81_09250</name>
</gene>
<evidence type="ECO:0000256" key="7">
    <source>
        <dbReference type="ARBA" id="ARBA00023002"/>
    </source>
</evidence>
<dbReference type="InterPro" id="IPR021163">
    <property type="entry name" value="Ferredox_Rdtase_adrenod"/>
</dbReference>
<dbReference type="SUPFAM" id="SSF51971">
    <property type="entry name" value="Nucleotide-binding domain"/>
    <property type="match status" value="1"/>
</dbReference>
<dbReference type="Gene3D" id="3.40.50.720">
    <property type="entry name" value="NAD(P)-binding Rossmann-like Domain"/>
    <property type="match status" value="1"/>
</dbReference>
<name>A0ABS9JD36_9ACTN</name>
<dbReference type="Proteomes" id="UP001299012">
    <property type="component" value="Unassembled WGS sequence"/>
</dbReference>
<keyword evidence="7" id="KW-0560">Oxidoreductase</keyword>
<sequence>MLRVAVVGSGPSGCYTAQSLIQRDPEVHVDVLDRLPCPYGLVRYGVAPDHEKIKSLQGSLRTVLEHERVRFLGGVRVGGPGGLPVEHLRGLYHAVVYCVGAATDRRLGIPGEELPGSWSATEFVSWYSAHPDAADAGFLRGVRSAVVIGVGNVAVDVTRMLVRGAAELRPTDIPQAALDTLAASGLTEVQMAGRRGPAQARFTTKELRELGGLPGTEVTVDPAELALDPADPGALPAGPRRNVEVLRDWAARPATPAARRIRLRFFLRPVELLAEGGRVAAVRFERTAPDGAGGVTGTGRYEDVPAQLVLRSVGYRGVPLEGLPFDPASGTIPHREGRVLRDGVPSPGEYVAGWIKRGPTGVIGTNRPCAKETVTSLLADAPALGRADVPADPVEALRAAGVAPVSWDGWLAIERAEAELGARLGRGVVKLADWDTLLGAARVP</sequence>
<feature type="domain" description="FAD/NAD(P)-binding" evidence="9">
    <location>
        <begin position="3"/>
        <end position="163"/>
    </location>
</feature>
<evidence type="ECO:0000256" key="5">
    <source>
        <dbReference type="ARBA" id="ARBA00022827"/>
    </source>
</evidence>
<comment type="caution">
    <text evidence="10">The sequence shown here is derived from an EMBL/GenBank/DDBJ whole genome shotgun (WGS) entry which is preliminary data.</text>
</comment>
<evidence type="ECO:0000256" key="8">
    <source>
        <dbReference type="ARBA" id="ARBA00047776"/>
    </source>
</evidence>
<dbReference type="EMBL" id="JAKKZF010000023">
    <property type="protein sequence ID" value="MCG0063460.1"/>
    <property type="molecule type" value="Genomic_DNA"/>
</dbReference>
<reference evidence="10 11" key="1">
    <citation type="submission" date="2022-01" db="EMBL/GenBank/DDBJ databases">
        <title>Draft Genome Sequences of Seven Type Strains of the Genus Streptomyces.</title>
        <authorList>
            <person name="Aziz S."/>
            <person name="Coretto E."/>
            <person name="Chronakova A."/>
            <person name="Sproer C."/>
            <person name="Huber K."/>
            <person name="Nouioui I."/>
            <person name="Gross H."/>
        </authorList>
    </citation>
    <scope>NUCLEOTIDE SEQUENCE [LARGE SCALE GENOMIC DNA]</scope>
    <source>
        <strain evidence="10 11">DSM 41685</strain>
    </source>
</reference>
<evidence type="ECO:0000313" key="11">
    <source>
        <dbReference type="Proteomes" id="UP001299012"/>
    </source>
</evidence>
<evidence type="ECO:0000256" key="4">
    <source>
        <dbReference type="ARBA" id="ARBA00022630"/>
    </source>
</evidence>
<accession>A0ABS9JD36</accession>
<keyword evidence="11" id="KW-1185">Reference proteome</keyword>
<keyword evidence="5" id="KW-0274">FAD</keyword>
<keyword evidence="4" id="KW-0285">Flavoprotein</keyword>
<evidence type="ECO:0000313" key="10">
    <source>
        <dbReference type="EMBL" id="MCG0063460.1"/>
    </source>
</evidence>
<dbReference type="InterPro" id="IPR036188">
    <property type="entry name" value="FAD/NAD-bd_sf"/>
</dbReference>
<dbReference type="PANTHER" id="PTHR48467:SF1">
    <property type="entry name" value="GLUTAMATE SYNTHASE 1 [NADH], CHLOROPLASTIC-LIKE"/>
    <property type="match status" value="1"/>
</dbReference>
<evidence type="ECO:0000256" key="1">
    <source>
        <dbReference type="ARBA" id="ARBA00001974"/>
    </source>
</evidence>
<dbReference type="Gene3D" id="3.50.50.60">
    <property type="entry name" value="FAD/NAD(P)-binding domain"/>
    <property type="match status" value="1"/>
</dbReference>
<dbReference type="PIRSF" id="PIRSF000362">
    <property type="entry name" value="FNR"/>
    <property type="match status" value="1"/>
</dbReference>
<comment type="cofactor">
    <cofactor evidence="1">
        <name>FAD</name>
        <dbReference type="ChEBI" id="CHEBI:57692"/>
    </cofactor>
</comment>
<dbReference type="EC" id="1.18.1.2" evidence="3"/>
<comment type="similarity">
    <text evidence="2">Belongs to the ferredoxin--NADP reductase type 1 family.</text>
</comment>
<dbReference type="PANTHER" id="PTHR48467">
    <property type="entry name" value="GLUTAMATE SYNTHASE 1 [NADH], CHLOROPLASTIC-LIKE"/>
    <property type="match status" value="1"/>
</dbReference>
<dbReference type="Pfam" id="PF07992">
    <property type="entry name" value="Pyr_redox_2"/>
    <property type="match status" value="1"/>
</dbReference>
<dbReference type="SUPFAM" id="SSF51905">
    <property type="entry name" value="FAD/NAD(P)-binding domain"/>
    <property type="match status" value="1"/>
</dbReference>
<protein>
    <recommendedName>
        <fullName evidence="3">ferredoxin--NADP(+) reductase</fullName>
        <ecNumber evidence="3">1.18.1.2</ecNumber>
    </recommendedName>
</protein>
<keyword evidence="6" id="KW-0521">NADP</keyword>
<dbReference type="PRINTS" id="PR00419">
    <property type="entry name" value="ADXRDTASE"/>
</dbReference>
<proteinExistence type="inferred from homology"/>
<dbReference type="InterPro" id="IPR055275">
    <property type="entry name" value="Ferredox_Rdtase"/>
</dbReference>
<dbReference type="RefSeq" id="WP_086698370.1">
    <property type="nucleotide sequence ID" value="NZ_JAKKZF010000023.1"/>
</dbReference>
<evidence type="ECO:0000256" key="6">
    <source>
        <dbReference type="ARBA" id="ARBA00022857"/>
    </source>
</evidence>
<evidence type="ECO:0000256" key="2">
    <source>
        <dbReference type="ARBA" id="ARBA00008312"/>
    </source>
</evidence>
<comment type="catalytic activity">
    <reaction evidence="8">
        <text>2 reduced [2Fe-2S]-[ferredoxin] + NADP(+) + H(+) = 2 oxidized [2Fe-2S]-[ferredoxin] + NADPH</text>
        <dbReference type="Rhea" id="RHEA:20125"/>
        <dbReference type="Rhea" id="RHEA-COMP:10000"/>
        <dbReference type="Rhea" id="RHEA-COMP:10001"/>
        <dbReference type="ChEBI" id="CHEBI:15378"/>
        <dbReference type="ChEBI" id="CHEBI:33737"/>
        <dbReference type="ChEBI" id="CHEBI:33738"/>
        <dbReference type="ChEBI" id="CHEBI:57783"/>
        <dbReference type="ChEBI" id="CHEBI:58349"/>
        <dbReference type="EC" id="1.18.1.2"/>
    </reaction>
</comment>
<evidence type="ECO:0000259" key="9">
    <source>
        <dbReference type="Pfam" id="PF07992"/>
    </source>
</evidence>